<dbReference type="InterPro" id="IPR007278">
    <property type="entry name" value="DUF397"/>
</dbReference>
<dbReference type="Pfam" id="PF04149">
    <property type="entry name" value="DUF397"/>
    <property type="match status" value="1"/>
</dbReference>
<gene>
    <name evidence="3" type="ORF">BJ999_001405</name>
</gene>
<sequence>MEIAELPGGQVAMRNSRHPEGPALIYTRPEIEALILGAKDGDFDHLIASHN</sequence>
<evidence type="ECO:0000313" key="4">
    <source>
        <dbReference type="Proteomes" id="UP000591272"/>
    </source>
</evidence>
<evidence type="ECO:0000256" key="1">
    <source>
        <dbReference type="SAM" id="MobiDB-lite"/>
    </source>
</evidence>
<name>A0A7Y9KD10_9ACTN</name>
<proteinExistence type="predicted"/>
<feature type="domain" description="DUF397" evidence="2">
    <location>
        <begin position="2"/>
        <end position="39"/>
    </location>
</feature>
<reference evidence="3 4" key="1">
    <citation type="submission" date="2020-07" db="EMBL/GenBank/DDBJ databases">
        <title>Sequencing the genomes of 1000 actinobacteria strains.</title>
        <authorList>
            <person name="Klenk H.-P."/>
        </authorList>
    </citation>
    <scope>NUCLEOTIDE SEQUENCE [LARGE SCALE GENOMIC DNA]</scope>
    <source>
        <strain evidence="3 4">DSM 43461</strain>
    </source>
</reference>
<evidence type="ECO:0000313" key="3">
    <source>
        <dbReference type="EMBL" id="NYE11109.1"/>
    </source>
</evidence>
<protein>
    <recommendedName>
        <fullName evidence="2">DUF397 domain-containing protein</fullName>
    </recommendedName>
</protein>
<organism evidence="3 4">
    <name type="scientific">Actinomadura citrea</name>
    <dbReference type="NCBI Taxonomy" id="46158"/>
    <lineage>
        <taxon>Bacteria</taxon>
        <taxon>Bacillati</taxon>
        <taxon>Actinomycetota</taxon>
        <taxon>Actinomycetes</taxon>
        <taxon>Streptosporangiales</taxon>
        <taxon>Thermomonosporaceae</taxon>
        <taxon>Actinomadura</taxon>
    </lineage>
</organism>
<keyword evidence="4" id="KW-1185">Reference proteome</keyword>
<evidence type="ECO:0000259" key="2">
    <source>
        <dbReference type="Pfam" id="PF04149"/>
    </source>
</evidence>
<comment type="caution">
    <text evidence="3">The sequence shown here is derived from an EMBL/GenBank/DDBJ whole genome shotgun (WGS) entry which is preliminary data.</text>
</comment>
<feature type="region of interest" description="Disordered" evidence="1">
    <location>
        <begin position="1"/>
        <end position="22"/>
    </location>
</feature>
<accession>A0A7Y9KD10</accession>
<dbReference type="AlphaFoldDB" id="A0A7Y9KD10"/>
<dbReference type="EMBL" id="JACCBT010000001">
    <property type="protein sequence ID" value="NYE11109.1"/>
    <property type="molecule type" value="Genomic_DNA"/>
</dbReference>
<dbReference type="Proteomes" id="UP000591272">
    <property type="component" value="Unassembled WGS sequence"/>
</dbReference>